<name>A0AC60QJM7_IXOPE</name>
<evidence type="ECO:0000313" key="2">
    <source>
        <dbReference type="Proteomes" id="UP000805193"/>
    </source>
</evidence>
<protein>
    <submittedName>
        <fullName evidence="1">Uncharacterized protein</fullName>
    </submittedName>
</protein>
<dbReference type="Proteomes" id="UP000805193">
    <property type="component" value="Unassembled WGS sequence"/>
</dbReference>
<sequence length="422" mass="47063">MEVEGEPLSPDGTYGGGRYSTRQPEAKHLMISTPSVTRAEAYAKIRESPLGGASYKAMAYATPPDNTSRGVIRNIPDYDTPEDITRSLVYKKNPTILQARRLGKSSSVIILFEGGKKKHEICETCGKVGHRTDVCPKPDTTYCKVCGMQQPPESHAYEPNARRQAVRKDAPRRRHRDEVDDNRTAKSENAKEACQRWDDRSVSFPRLPGSGTTSLGPRAAKTTRLSRQDIHTRRDQSSEQTNRARDTGCPAGRIRSQTTTLTAALQASPKEQITSANAQASEPREEQTPKSKAPAREHNHSLGEDSNPPRKRAKDEREPITLEETVEKKLENFGKTIRTEMKAAIAEAIGAMQEVLNHPLAGMSDRFSQIETTVSQMSSKMSQMEAALMEKKLKHSKPYDRHSSKDTLRTDDYNHHTVADNK</sequence>
<reference evidence="1 2" key="1">
    <citation type="journal article" date="2020" name="Cell">
        <title>Large-Scale Comparative Analyses of Tick Genomes Elucidate Their Genetic Diversity and Vector Capacities.</title>
        <authorList>
            <consortium name="Tick Genome and Microbiome Consortium (TIGMIC)"/>
            <person name="Jia N."/>
            <person name="Wang J."/>
            <person name="Shi W."/>
            <person name="Du L."/>
            <person name="Sun Y."/>
            <person name="Zhan W."/>
            <person name="Jiang J.F."/>
            <person name="Wang Q."/>
            <person name="Zhang B."/>
            <person name="Ji P."/>
            <person name="Bell-Sakyi L."/>
            <person name="Cui X.M."/>
            <person name="Yuan T.T."/>
            <person name="Jiang B.G."/>
            <person name="Yang W.F."/>
            <person name="Lam T.T."/>
            <person name="Chang Q.C."/>
            <person name="Ding S.J."/>
            <person name="Wang X.J."/>
            <person name="Zhu J.G."/>
            <person name="Ruan X.D."/>
            <person name="Zhao L."/>
            <person name="Wei J.T."/>
            <person name="Ye R.Z."/>
            <person name="Que T.C."/>
            <person name="Du C.H."/>
            <person name="Zhou Y.H."/>
            <person name="Cheng J.X."/>
            <person name="Dai P.F."/>
            <person name="Guo W.B."/>
            <person name="Han X.H."/>
            <person name="Huang E.J."/>
            <person name="Li L.F."/>
            <person name="Wei W."/>
            <person name="Gao Y.C."/>
            <person name="Liu J.Z."/>
            <person name="Shao H.Z."/>
            <person name="Wang X."/>
            <person name="Wang C.C."/>
            <person name="Yang T.C."/>
            <person name="Huo Q.B."/>
            <person name="Li W."/>
            <person name="Chen H.Y."/>
            <person name="Chen S.E."/>
            <person name="Zhou L.G."/>
            <person name="Ni X.B."/>
            <person name="Tian J.H."/>
            <person name="Sheng Y."/>
            <person name="Liu T."/>
            <person name="Pan Y.S."/>
            <person name="Xia L.Y."/>
            <person name="Li J."/>
            <person name="Zhao F."/>
            <person name="Cao W.C."/>
        </authorList>
    </citation>
    <scope>NUCLEOTIDE SEQUENCE [LARGE SCALE GENOMIC DNA]</scope>
    <source>
        <strain evidence="1">Iper-2018</strain>
    </source>
</reference>
<comment type="caution">
    <text evidence="1">The sequence shown here is derived from an EMBL/GenBank/DDBJ whole genome shotgun (WGS) entry which is preliminary data.</text>
</comment>
<dbReference type="EMBL" id="JABSTQ010008310">
    <property type="protein sequence ID" value="KAG0434651.1"/>
    <property type="molecule type" value="Genomic_DNA"/>
</dbReference>
<proteinExistence type="predicted"/>
<evidence type="ECO:0000313" key="1">
    <source>
        <dbReference type="EMBL" id="KAG0434651.1"/>
    </source>
</evidence>
<gene>
    <name evidence="1" type="ORF">HPB47_018970</name>
</gene>
<keyword evidence="2" id="KW-1185">Reference proteome</keyword>
<accession>A0AC60QJM7</accession>
<organism evidence="1 2">
    <name type="scientific">Ixodes persulcatus</name>
    <name type="common">Taiga tick</name>
    <dbReference type="NCBI Taxonomy" id="34615"/>
    <lineage>
        <taxon>Eukaryota</taxon>
        <taxon>Metazoa</taxon>
        <taxon>Ecdysozoa</taxon>
        <taxon>Arthropoda</taxon>
        <taxon>Chelicerata</taxon>
        <taxon>Arachnida</taxon>
        <taxon>Acari</taxon>
        <taxon>Parasitiformes</taxon>
        <taxon>Ixodida</taxon>
        <taxon>Ixodoidea</taxon>
        <taxon>Ixodidae</taxon>
        <taxon>Ixodinae</taxon>
        <taxon>Ixodes</taxon>
    </lineage>
</organism>